<dbReference type="Pfam" id="PF00805">
    <property type="entry name" value="Pentapeptide"/>
    <property type="match status" value="1"/>
</dbReference>
<reference evidence="1" key="1">
    <citation type="submission" date="2020-05" db="EMBL/GenBank/DDBJ databases">
        <authorList>
            <person name="Chiriac C."/>
            <person name="Salcher M."/>
            <person name="Ghai R."/>
            <person name="Kavagutti S V."/>
        </authorList>
    </citation>
    <scope>NUCLEOTIDE SEQUENCE</scope>
</reference>
<dbReference type="SUPFAM" id="SSF141571">
    <property type="entry name" value="Pentapeptide repeat-like"/>
    <property type="match status" value="1"/>
</dbReference>
<dbReference type="EMBL" id="LR797246">
    <property type="protein sequence ID" value="CAB4195271.1"/>
    <property type="molecule type" value="Genomic_DNA"/>
</dbReference>
<evidence type="ECO:0000313" key="1">
    <source>
        <dbReference type="EMBL" id="CAB4195271.1"/>
    </source>
</evidence>
<organism evidence="1">
    <name type="scientific">uncultured Caudovirales phage</name>
    <dbReference type="NCBI Taxonomy" id="2100421"/>
    <lineage>
        <taxon>Viruses</taxon>
        <taxon>Duplodnaviria</taxon>
        <taxon>Heunggongvirae</taxon>
        <taxon>Uroviricota</taxon>
        <taxon>Caudoviricetes</taxon>
        <taxon>Peduoviridae</taxon>
        <taxon>Maltschvirus</taxon>
        <taxon>Maltschvirus maltsch</taxon>
    </lineage>
</organism>
<accession>A0A6J5RNE7</accession>
<dbReference type="InterPro" id="IPR001646">
    <property type="entry name" value="5peptide_repeat"/>
</dbReference>
<proteinExistence type="predicted"/>
<protein>
    <submittedName>
        <fullName evidence="1">Pentapeptide repeat</fullName>
    </submittedName>
</protein>
<dbReference type="Gene3D" id="2.160.20.80">
    <property type="entry name" value="E3 ubiquitin-protein ligase SopA"/>
    <property type="match status" value="1"/>
</dbReference>
<name>A0A6J5RNE7_9CAUD</name>
<gene>
    <name evidence="1" type="ORF">UFOVP1299_1</name>
</gene>
<sequence>MVITYTLTRNGEFLARAGLWKELTGADLTSAKLIDANITRGDLYGASLTGAKLTRADLTEGIAKMRKDI</sequence>